<protein>
    <recommendedName>
        <fullName evidence="3">HTH cro/C1-type domain-containing protein</fullName>
    </recommendedName>
</protein>
<dbReference type="BioCyc" id="SESP1179773:BN6_RS09845-MONOMER"/>
<reference evidence="1 2" key="1">
    <citation type="journal article" date="2012" name="BMC Genomics">
        <title>Complete genome sequence of Saccharothrix espanaensis DSM 44229T and comparison to the other completely sequenced Pseudonocardiaceae.</title>
        <authorList>
            <person name="Strobel T."/>
            <person name="Al-Dilaimi A."/>
            <person name="Blom J."/>
            <person name="Gessner A."/>
            <person name="Kalinowski J."/>
            <person name="Luzhetska M."/>
            <person name="Puhler A."/>
            <person name="Szczepanowski R."/>
            <person name="Bechthold A."/>
            <person name="Ruckert C."/>
        </authorList>
    </citation>
    <scope>NUCLEOTIDE SEQUENCE [LARGE SCALE GENOMIC DNA]</scope>
    <source>
        <strain evidence="2">ATCC 51144 / DSM 44229 / JCM 9112 / NBRC 15066 / NRRL 15764</strain>
    </source>
</reference>
<keyword evidence="2" id="KW-1185">Reference proteome</keyword>
<name>K0JX18_SACES</name>
<dbReference type="Proteomes" id="UP000006281">
    <property type="component" value="Chromosome"/>
</dbReference>
<dbReference type="RefSeq" id="WP_015099437.1">
    <property type="nucleotide sequence ID" value="NC_019673.1"/>
</dbReference>
<dbReference type="OrthoDB" id="3697959at2"/>
<sequence>MPNAIRLRIATFANASLLAGYSSDYALAKAMNLNRSTVARVRNGELQPGSAFIAGALVALKPMQFEDLFDVVYEAL</sequence>
<organism evidence="1 2">
    <name type="scientific">Saccharothrix espanaensis (strain ATCC 51144 / DSM 44229 / JCM 9112 / NBRC 15066 / NRRL 15764)</name>
    <dbReference type="NCBI Taxonomy" id="1179773"/>
    <lineage>
        <taxon>Bacteria</taxon>
        <taxon>Bacillati</taxon>
        <taxon>Actinomycetota</taxon>
        <taxon>Actinomycetes</taxon>
        <taxon>Pseudonocardiales</taxon>
        <taxon>Pseudonocardiaceae</taxon>
        <taxon>Saccharothrix</taxon>
    </lineage>
</organism>
<evidence type="ECO:0000313" key="2">
    <source>
        <dbReference type="Proteomes" id="UP000006281"/>
    </source>
</evidence>
<dbReference type="PATRIC" id="fig|1179773.3.peg.2011"/>
<proteinExistence type="predicted"/>
<dbReference type="EMBL" id="HE804045">
    <property type="protein sequence ID" value="CCH29324.1"/>
    <property type="molecule type" value="Genomic_DNA"/>
</dbReference>
<dbReference type="AlphaFoldDB" id="K0JX18"/>
<gene>
    <name evidence="1" type="ordered locus">BN6_20030</name>
</gene>
<evidence type="ECO:0000313" key="1">
    <source>
        <dbReference type="EMBL" id="CCH29324.1"/>
    </source>
</evidence>
<dbReference type="HOGENOM" id="CLU_184522_0_0_11"/>
<dbReference type="STRING" id="1179773.BN6_20030"/>
<dbReference type="KEGG" id="sesp:BN6_20030"/>
<accession>K0JX18</accession>
<evidence type="ECO:0008006" key="3">
    <source>
        <dbReference type="Google" id="ProtNLM"/>
    </source>
</evidence>